<dbReference type="InterPro" id="IPR023296">
    <property type="entry name" value="Glyco_hydro_beta-prop_sf"/>
</dbReference>
<feature type="signal peptide" evidence="5">
    <location>
        <begin position="1"/>
        <end position="20"/>
    </location>
</feature>
<evidence type="ECO:0000259" key="6">
    <source>
        <dbReference type="Pfam" id="PF17851"/>
    </source>
</evidence>
<gene>
    <name evidence="7" type="ORF">GW587_18300</name>
</gene>
<accession>A0ABX0FNK2</accession>
<evidence type="ECO:0000256" key="4">
    <source>
        <dbReference type="RuleBase" id="RU361187"/>
    </source>
</evidence>
<organism evidence="7 8">
    <name type="scientific">Duganella aceris</name>
    <dbReference type="NCBI Taxonomy" id="2703883"/>
    <lineage>
        <taxon>Bacteria</taxon>
        <taxon>Pseudomonadati</taxon>
        <taxon>Pseudomonadota</taxon>
        <taxon>Betaproteobacteria</taxon>
        <taxon>Burkholderiales</taxon>
        <taxon>Oxalobacteraceae</taxon>
        <taxon>Telluria group</taxon>
        <taxon>Duganella</taxon>
    </lineage>
</organism>
<comment type="caution">
    <text evidence="7">The sequence shown here is derived from an EMBL/GenBank/DDBJ whole genome shotgun (WGS) entry which is preliminary data.</text>
</comment>
<evidence type="ECO:0000313" key="8">
    <source>
        <dbReference type="Proteomes" id="UP000666369"/>
    </source>
</evidence>
<dbReference type="Gene3D" id="2.60.120.200">
    <property type="match status" value="1"/>
</dbReference>
<feature type="domain" description="Beta-xylosidase C-terminal Concanavalin A-like" evidence="6">
    <location>
        <begin position="342"/>
        <end position="517"/>
    </location>
</feature>
<keyword evidence="3 4" id="KW-0326">Glycosidase</keyword>
<dbReference type="Pfam" id="PF17851">
    <property type="entry name" value="GH43_C2"/>
    <property type="match status" value="1"/>
</dbReference>
<dbReference type="EMBL" id="JAADJT010000008">
    <property type="protein sequence ID" value="NGZ86196.1"/>
    <property type="molecule type" value="Genomic_DNA"/>
</dbReference>
<dbReference type="InterPro" id="IPR006710">
    <property type="entry name" value="Glyco_hydro_43"/>
</dbReference>
<evidence type="ECO:0000256" key="1">
    <source>
        <dbReference type="ARBA" id="ARBA00009865"/>
    </source>
</evidence>
<keyword evidence="2 4" id="KW-0378">Hydrolase</keyword>
<dbReference type="PANTHER" id="PTHR42812">
    <property type="entry name" value="BETA-XYLOSIDASE"/>
    <property type="match status" value="1"/>
</dbReference>
<keyword evidence="5" id="KW-0732">Signal</keyword>
<evidence type="ECO:0000256" key="2">
    <source>
        <dbReference type="ARBA" id="ARBA00022801"/>
    </source>
</evidence>
<evidence type="ECO:0000256" key="3">
    <source>
        <dbReference type="ARBA" id="ARBA00023295"/>
    </source>
</evidence>
<dbReference type="Gene3D" id="2.115.10.20">
    <property type="entry name" value="Glycosyl hydrolase domain, family 43"/>
    <property type="match status" value="1"/>
</dbReference>
<comment type="similarity">
    <text evidence="1 4">Belongs to the glycosyl hydrolase 43 family.</text>
</comment>
<name>A0ABX0FNK2_9BURK</name>
<dbReference type="SUPFAM" id="SSF75005">
    <property type="entry name" value="Arabinanase/levansucrase/invertase"/>
    <property type="match status" value="1"/>
</dbReference>
<dbReference type="InterPro" id="IPR013320">
    <property type="entry name" value="ConA-like_dom_sf"/>
</dbReference>
<dbReference type="RefSeq" id="WP_166105858.1">
    <property type="nucleotide sequence ID" value="NZ_JAADJT010000008.1"/>
</dbReference>
<dbReference type="SUPFAM" id="SSF49899">
    <property type="entry name" value="Concanavalin A-like lectins/glucanases"/>
    <property type="match status" value="1"/>
</dbReference>
<feature type="chain" id="PRO_5046403212" evidence="5">
    <location>
        <begin position="21"/>
        <end position="520"/>
    </location>
</feature>
<reference evidence="8" key="2">
    <citation type="submission" date="2023-07" db="EMBL/GenBank/DDBJ databases">
        <title>Duganella aceri sp. nov., isolated from tree sap.</title>
        <authorList>
            <person name="Kim I.S."/>
        </authorList>
    </citation>
    <scope>NUCLEOTIDE SEQUENCE [LARGE SCALE GENOMIC DNA]</scope>
    <source>
        <strain evidence="8">SAP-35</strain>
    </source>
</reference>
<evidence type="ECO:0000256" key="5">
    <source>
        <dbReference type="SAM" id="SignalP"/>
    </source>
</evidence>
<dbReference type="Proteomes" id="UP000666369">
    <property type="component" value="Unassembled WGS sequence"/>
</dbReference>
<dbReference type="InterPro" id="IPR051795">
    <property type="entry name" value="Glycosyl_Hydrlase_43"/>
</dbReference>
<evidence type="ECO:0000313" key="7">
    <source>
        <dbReference type="EMBL" id="NGZ86196.1"/>
    </source>
</evidence>
<sequence>MYLTRLASAVLLYCASTTWAADAGEHPWLRGIENQRVPDQNNGSYLNPVLSGDRPDPSVLKDGADYYMTHSSFFSYPGLLIWHSKDLVNWQPLLPALKKNVGSVWAPDLIKHKGRYYIYFPGLKDGRTTNYVIHADRIQGPWSDPIDLNILGQIDPGHAVDENGKRYLFLDGGNMVPLADDGLSVQGAMSKVYDGWKYPSDWVVGSFSLEGPKLLKRDGYYYMVVAEGGTAGPPTSHMVVSARARTLRGPWENSPYNPIVHTRSKDERWWSKGHGTLVEGPDGKWYLMYHAYENGFWTLGRQTLLEPVEWTSDGWFKSAGYDVGQPIPKPGNDTVPHGMALSDDFSTNKMGVQWSFHQGDDADAARYRYDHGALVLQAKGDSPRNASPMTFQAGDQAYQLEVEVEIGEDAKAGLLVFYNEKLYAGLGFDRDGLIMHRYGTERPQRAAVPRKLHLRLVNDRNVVTLFSSTDGKQWTRFSNAIEVSGYHHNVADGFISLRPAIYAAGRGEVRFRNFRYRALP</sequence>
<reference evidence="7 8" key="1">
    <citation type="submission" date="2020-01" db="EMBL/GenBank/DDBJ databases">
        <authorList>
            <person name="Lee S.D."/>
        </authorList>
    </citation>
    <scope>NUCLEOTIDE SEQUENCE [LARGE SCALE GENOMIC DNA]</scope>
    <source>
        <strain evidence="7 8">SAP-35</strain>
    </source>
</reference>
<dbReference type="InterPro" id="IPR041542">
    <property type="entry name" value="GH43_C2"/>
</dbReference>
<dbReference type="CDD" id="cd09002">
    <property type="entry name" value="GH43_XYL-like"/>
    <property type="match status" value="1"/>
</dbReference>
<protein>
    <submittedName>
        <fullName evidence="7">Family 43 glycosylhydrolase</fullName>
    </submittedName>
</protein>
<keyword evidence="8" id="KW-1185">Reference proteome</keyword>
<dbReference type="PANTHER" id="PTHR42812:SF2">
    <property type="entry name" value="XYLOSIDASE_ARABINOSIDASE"/>
    <property type="match status" value="1"/>
</dbReference>
<proteinExistence type="inferred from homology"/>
<dbReference type="Pfam" id="PF04616">
    <property type="entry name" value="Glyco_hydro_43"/>
    <property type="match status" value="1"/>
</dbReference>